<reference evidence="4" key="1">
    <citation type="submission" date="2023-06" db="EMBL/GenBank/DDBJ databases">
        <title>Genome-scale phylogeny and comparative genomics of the fungal order Sordariales.</title>
        <authorList>
            <consortium name="Lawrence Berkeley National Laboratory"/>
            <person name="Hensen N."/>
            <person name="Bonometti L."/>
            <person name="Westerberg I."/>
            <person name="Brannstrom I.O."/>
            <person name="Guillou S."/>
            <person name="Cros-Aarteil S."/>
            <person name="Calhoun S."/>
            <person name="Haridas S."/>
            <person name="Kuo A."/>
            <person name="Mondo S."/>
            <person name="Pangilinan J."/>
            <person name="Riley R."/>
            <person name="Labutti K."/>
            <person name="Andreopoulos B."/>
            <person name="Lipzen A."/>
            <person name="Chen C."/>
            <person name="Yanf M."/>
            <person name="Daum C."/>
            <person name="Ng V."/>
            <person name="Clum A."/>
            <person name="Steindorff A."/>
            <person name="Ohm R."/>
            <person name="Martin F."/>
            <person name="Silar P."/>
            <person name="Natvig D."/>
            <person name="Lalanne C."/>
            <person name="Gautier V."/>
            <person name="Ament-Velasquez S.L."/>
            <person name="Kruys A."/>
            <person name="Hutchinson M.I."/>
            <person name="Powell A.J."/>
            <person name="Barry K."/>
            <person name="Miller A.N."/>
            <person name="Grigoriev I.V."/>
            <person name="Debuchy R."/>
            <person name="Gladieux P."/>
            <person name="Thoren M.H."/>
            <person name="Johannesson H."/>
        </authorList>
    </citation>
    <scope>NUCLEOTIDE SEQUENCE</scope>
    <source>
        <strain evidence="4">8032-3</strain>
    </source>
</reference>
<dbReference type="InterPro" id="IPR000352">
    <property type="entry name" value="Pep_chain_release_fac_I"/>
</dbReference>
<sequence>MTFLLQPRLGLLRSVTLGRTSIRLVQYQAHDAGFDPDELLEARKWYNSFQPSNIPKGNTTFSRSSGPGGQHVNKTETKATTTWPVAQLLSILPKLLHSGIRSSKYYAKRNDCISVQAQTQRSRTANAEENHQKLFEEIQKLYNSTVPGETSPEKKGKYDSLKKSSNEMRIRAKKLLSSKKTSRRNTYE</sequence>
<dbReference type="GeneID" id="85316415"/>
<dbReference type="AlphaFoldDB" id="A0AAJ0FGB6"/>
<feature type="compositionally biased region" description="Basic residues" evidence="2">
    <location>
        <begin position="171"/>
        <end position="188"/>
    </location>
</feature>
<feature type="domain" description="Prokaryotic-type class I peptide chain release factors" evidence="3">
    <location>
        <begin position="59"/>
        <end position="175"/>
    </location>
</feature>
<dbReference type="Gene3D" id="3.30.160.20">
    <property type="match status" value="1"/>
</dbReference>
<dbReference type="Proteomes" id="UP001244011">
    <property type="component" value="Unassembled WGS sequence"/>
</dbReference>
<evidence type="ECO:0000256" key="1">
    <source>
        <dbReference type="ARBA" id="ARBA00010835"/>
    </source>
</evidence>
<dbReference type="GO" id="GO:0016150">
    <property type="term" value="F:translation release factor activity, codon nonspecific"/>
    <property type="evidence" value="ECO:0007669"/>
    <property type="project" value="TreeGrafter"/>
</dbReference>
<evidence type="ECO:0000259" key="3">
    <source>
        <dbReference type="Pfam" id="PF00472"/>
    </source>
</evidence>
<dbReference type="InterPro" id="IPR045853">
    <property type="entry name" value="Pep_chain_release_fac_I_sf"/>
</dbReference>
<dbReference type="Pfam" id="PF00472">
    <property type="entry name" value="RF-1"/>
    <property type="match status" value="1"/>
</dbReference>
<evidence type="ECO:0000313" key="4">
    <source>
        <dbReference type="EMBL" id="KAK1766437.1"/>
    </source>
</evidence>
<accession>A0AAJ0FGB6</accession>
<dbReference type="GO" id="GO:0004045">
    <property type="term" value="F:peptidyl-tRNA hydrolase activity"/>
    <property type="evidence" value="ECO:0007669"/>
    <property type="project" value="TreeGrafter"/>
</dbReference>
<dbReference type="EMBL" id="MU839011">
    <property type="protein sequence ID" value="KAK1766437.1"/>
    <property type="molecule type" value="Genomic_DNA"/>
</dbReference>
<dbReference type="GO" id="GO:0070126">
    <property type="term" value="P:mitochondrial translational termination"/>
    <property type="evidence" value="ECO:0007669"/>
    <property type="project" value="TreeGrafter"/>
</dbReference>
<dbReference type="RefSeq" id="XP_060282650.1">
    <property type="nucleotide sequence ID" value="XM_060433228.1"/>
</dbReference>
<evidence type="ECO:0000256" key="2">
    <source>
        <dbReference type="SAM" id="MobiDB-lite"/>
    </source>
</evidence>
<evidence type="ECO:0000313" key="5">
    <source>
        <dbReference type="Proteomes" id="UP001244011"/>
    </source>
</evidence>
<dbReference type="SUPFAM" id="SSF75620">
    <property type="entry name" value="Release factor"/>
    <property type="match status" value="1"/>
</dbReference>
<name>A0AAJ0FGB6_9PEZI</name>
<comment type="caution">
    <text evidence="4">The sequence shown here is derived from an EMBL/GenBank/DDBJ whole genome shotgun (WGS) entry which is preliminary data.</text>
</comment>
<comment type="similarity">
    <text evidence="1">Belongs to the prokaryotic/mitochondrial release factor family.</text>
</comment>
<organism evidence="4 5">
    <name type="scientific">Phialemonium atrogriseum</name>
    <dbReference type="NCBI Taxonomy" id="1093897"/>
    <lineage>
        <taxon>Eukaryota</taxon>
        <taxon>Fungi</taxon>
        <taxon>Dikarya</taxon>
        <taxon>Ascomycota</taxon>
        <taxon>Pezizomycotina</taxon>
        <taxon>Sordariomycetes</taxon>
        <taxon>Sordariomycetidae</taxon>
        <taxon>Cephalothecales</taxon>
        <taxon>Cephalothecaceae</taxon>
        <taxon>Phialemonium</taxon>
    </lineage>
</organism>
<protein>
    <recommendedName>
        <fullName evidence="3">Prokaryotic-type class I peptide chain release factors domain-containing protein</fullName>
    </recommendedName>
</protein>
<feature type="region of interest" description="Disordered" evidence="2">
    <location>
        <begin position="143"/>
        <end position="188"/>
    </location>
</feature>
<gene>
    <name evidence="4" type="ORF">QBC33DRAFT_99845</name>
</gene>
<proteinExistence type="inferred from homology"/>
<feature type="compositionally biased region" description="Basic and acidic residues" evidence="2">
    <location>
        <begin position="151"/>
        <end position="170"/>
    </location>
</feature>
<keyword evidence="5" id="KW-1185">Reference proteome</keyword>
<dbReference type="InterPro" id="IPR052104">
    <property type="entry name" value="Mito_Release_Factor_mL62"/>
</dbReference>
<dbReference type="PANTHER" id="PTHR11075">
    <property type="entry name" value="PEPTIDE CHAIN RELEASE FACTOR"/>
    <property type="match status" value="1"/>
</dbReference>
<dbReference type="GO" id="GO:0005762">
    <property type="term" value="C:mitochondrial large ribosomal subunit"/>
    <property type="evidence" value="ECO:0007669"/>
    <property type="project" value="TreeGrafter"/>
</dbReference>
<dbReference type="PANTHER" id="PTHR11075:SF54">
    <property type="entry name" value="LARGE RIBOSOMAL SUBUNIT PROTEIN ML62"/>
    <property type="match status" value="1"/>
</dbReference>